<keyword evidence="3" id="KW-0597">Phosphoprotein</keyword>
<evidence type="ECO:0000313" key="11">
    <source>
        <dbReference type="EMBL" id="TPG45782.1"/>
    </source>
</evidence>
<feature type="region of interest" description="Disordered" evidence="8">
    <location>
        <begin position="1"/>
        <end position="30"/>
    </location>
</feature>
<protein>
    <recommendedName>
        <fullName evidence="2">histidine kinase</fullName>
        <ecNumber evidence="2">2.7.13.3</ecNumber>
    </recommendedName>
</protein>
<dbReference type="EMBL" id="RCZP01000044">
    <property type="protein sequence ID" value="TPG45782.1"/>
    <property type="molecule type" value="Genomic_DNA"/>
</dbReference>
<dbReference type="Pfam" id="PF08447">
    <property type="entry name" value="PAS_3"/>
    <property type="match status" value="1"/>
</dbReference>
<evidence type="ECO:0000256" key="7">
    <source>
        <dbReference type="ARBA" id="ARBA00022840"/>
    </source>
</evidence>
<dbReference type="SMART" id="SM00091">
    <property type="entry name" value="PAS"/>
    <property type="match status" value="1"/>
</dbReference>
<dbReference type="SMART" id="SM00911">
    <property type="entry name" value="HWE_HK"/>
    <property type="match status" value="1"/>
</dbReference>
<dbReference type="Proteomes" id="UP000317078">
    <property type="component" value="Unassembled WGS sequence"/>
</dbReference>
<organism evidence="11 12">
    <name type="scientific">Muricoccus nepalensis</name>
    <dbReference type="NCBI Taxonomy" id="1854500"/>
    <lineage>
        <taxon>Bacteria</taxon>
        <taxon>Pseudomonadati</taxon>
        <taxon>Pseudomonadota</taxon>
        <taxon>Alphaproteobacteria</taxon>
        <taxon>Acetobacterales</taxon>
        <taxon>Roseomonadaceae</taxon>
        <taxon>Muricoccus</taxon>
    </lineage>
</organism>
<keyword evidence="12" id="KW-1185">Reference proteome</keyword>
<dbReference type="OrthoDB" id="7991996at2"/>
<dbReference type="PANTHER" id="PTHR41523">
    <property type="entry name" value="TWO-COMPONENT SYSTEM SENSOR PROTEIN"/>
    <property type="match status" value="1"/>
</dbReference>
<name>A0A502F8Q4_9PROT</name>
<evidence type="ECO:0000256" key="6">
    <source>
        <dbReference type="ARBA" id="ARBA00022777"/>
    </source>
</evidence>
<dbReference type="InterPro" id="IPR000014">
    <property type="entry name" value="PAS"/>
</dbReference>
<accession>A0A502F8Q4</accession>
<dbReference type="NCBIfam" id="TIGR00229">
    <property type="entry name" value="sensory_box"/>
    <property type="match status" value="1"/>
</dbReference>
<dbReference type="SMART" id="SM00086">
    <property type="entry name" value="PAC"/>
    <property type="match status" value="1"/>
</dbReference>
<dbReference type="EC" id="2.7.13.3" evidence="2"/>
<keyword evidence="5" id="KW-0547">Nucleotide-binding</keyword>
<dbReference type="Gene3D" id="3.30.450.20">
    <property type="entry name" value="PAS domain"/>
    <property type="match status" value="1"/>
</dbReference>
<feature type="domain" description="Signal transduction histidine kinase HWE region" evidence="10">
    <location>
        <begin position="320"/>
        <end position="401"/>
    </location>
</feature>
<comment type="caution">
    <text evidence="11">The sequence shown here is derived from an EMBL/GenBank/DDBJ whole genome shotgun (WGS) entry which is preliminary data.</text>
</comment>
<evidence type="ECO:0000256" key="4">
    <source>
        <dbReference type="ARBA" id="ARBA00022679"/>
    </source>
</evidence>
<proteinExistence type="predicted"/>
<evidence type="ECO:0000259" key="10">
    <source>
        <dbReference type="SMART" id="SM00911"/>
    </source>
</evidence>
<keyword evidence="4" id="KW-0808">Transferase</keyword>
<sequence>MGRLRPPRDLPPAGPRDHRDHGRYQPRRGRRLLHDPLCPLALPPPFRYLTVPVGHRHVRRLHPCLRDIPRDEGHDALPRRLVLLARRGRLHGHAHRQPGHRHRPRPPRAPHRLPGRPPDHPARLTLVLDGATLSGYAPWVAAVTIGIGLGTYACITIWDRHVRREEAEAVRLVREREAAVQAAAREALIRAERHRALAEASAIVLWRAGPEGRLIEAEGWTSLTGQPREAALGNGWLAMLHPEDRARAAAAWAESFAACRLMDVEYRIATAAGTWRWCRSRAVPIGAAVPEGRADEWVGVLEDVDDRRRAEEHRLLVAREVDHRAKNVLAVVQTIVRLSGADTAEAYAANVWSRVAALARAHDLLAEGGWANTELRAVAERELMAYAGAGGAGPVAIEGEPRPISPLAVQPLAMVLHELATNAAKGGALSRPGGTVTLRWWEEGPSLRIRWAEVGGPPVAETPRRSGFGTRLIDATVKGQLGGTLMRDWARSGLVVEIALPLARVTAAPGS</sequence>
<keyword evidence="7" id="KW-0067">ATP-binding</keyword>
<feature type="compositionally biased region" description="Basic residues" evidence="8">
    <location>
        <begin position="91"/>
        <end position="114"/>
    </location>
</feature>
<dbReference type="InterPro" id="IPR011102">
    <property type="entry name" value="Sig_transdc_His_kinase_HWE"/>
</dbReference>
<feature type="region of interest" description="Disordered" evidence="8">
    <location>
        <begin position="91"/>
        <end position="119"/>
    </location>
</feature>
<reference evidence="11 12" key="1">
    <citation type="journal article" date="2019" name="Environ. Microbiol.">
        <title>Species interactions and distinct microbial communities in high Arctic permafrost affected cryosols are associated with the CH4 and CO2 gas fluxes.</title>
        <authorList>
            <person name="Altshuler I."/>
            <person name="Hamel J."/>
            <person name="Turney S."/>
            <person name="Magnuson E."/>
            <person name="Levesque R."/>
            <person name="Greer C."/>
            <person name="Whyte L.G."/>
        </authorList>
    </citation>
    <scope>NUCLEOTIDE SEQUENCE [LARGE SCALE GENOMIC DNA]</scope>
    <source>
        <strain evidence="11 12">S9.3B</strain>
    </source>
</reference>
<dbReference type="InterPro" id="IPR001610">
    <property type="entry name" value="PAC"/>
</dbReference>
<dbReference type="CDD" id="cd00130">
    <property type="entry name" value="PAS"/>
    <property type="match status" value="1"/>
</dbReference>
<gene>
    <name evidence="11" type="ORF">EAH89_25830</name>
</gene>
<evidence type="ECO:0000256" key="1">
    <source>
        <dbReference type="ARBA" id="ARBA00000085"/>
    </source>
</evidence>
<dbReference type="AlphaFoldDB" id="A0A502F8Q4"/>
<dbReference type="SUPFAM" id="SSF55874">
    <property type="entry name" value="ATPase domain of HSP90 chaperone/DNA topoisomerase II/histidine kinase"/>
    <property type="match status" value="1"/>
</dbReference>
<evidence type="ECO:0000313" key="12">
    <source>
        <dbReference type="Proteomes" id="UP000317078"/>
    </source>
</evidence>
<keyword evidence="6" id="KW-0418">Kinase</keyword>
<dbReference type="InterPro" id="IPR036890">
    <property type="entry name" value="HATPase_C_sf"/>
</dbReference>
<dbReference type="GO" id="GO:0004673">
    <property type="term" value="F:protein histidine kinase activity"/>
    <property type="evidence" value="ECO:0007669"/>
    <property type="project" value="UniProtKB-EC"/>
</dbReference>
<evidence type="ECO:0000259" key="9">
    <source>
        <dbReference type="SMART" id="SM00091"/>
    </source>
</evidence>
<dbReference type="InterPro" id="IPR035965">
    <property type="entry name" value="PAS-like_dom_sf"/>
</dbReference>
<feature type="domain" description="PAS" evidence="9">
    <location>
        <begin position="192"/>
        <end position="257"/>
    </location>
</feature>
<dbReference type="GO" id="GO:0005524">
    <property type="term" value="F:ATP binding"/>
    <property type="evidence" value="ECO:0007669"/>
    <property type="project" value="UniProtKB-KW"/>
</dbReference>
<evidence type="ECO:0000256" key="5">
    <source>
        <dbReference type="ARBA" id="ARBA00022741"/>
    </source>
</evidence>
<evidence type="ECO:0000256" key="2">
    <source>
        <dbReference type="ARBA" id="ARBA00012438"/>
    </source>
</evidence>
<dbReference type="Gene3D" id="3.30.565.10">
    <property type="entry name" value="Histidine kinase-like ATPase, C-terminal domain"/>
    <property type="match status" value="1"/>
</dbReference>
<comment type="catalytic activity">
    <reaction evidence="1">
        <text>ATP + protein L-histidine = ADP + protein N-phospho-L-histidine.</text>
        <dbReference type="EC" id="2.7.13.3"/>
    </reaction>
</comment>
<dbReference type="InterPro" id="IPR013655">
    <property type="entry name" value="PAS_fold_3"/>
</dbReference>
<dbReference type="Pfam" id="PF07536">
    <property type="entry name" value="HWE_HK"/>
    <property type="match status" value="1"/>
</dbReference>
<evidence type="ECO:0000256" key="8">
    <source>
        <dbReference type="SAM" id="MobiDB-lite"/>
    </source>
</evidence>
<dbReference type="SUPFAM" id="SSF55785">
    <property type="entry name" value="PYP-like sensor domain (PAS domain)"/>
    <property type="match status" value="1"/>
</dbReference>
<dbReference type="PANTHER" id="PTHR41523:SF8">
    <property type="entry name" value="ETHYLENE RESPONSE SENSOR PROTEIN"/>
    <property type="match status" value="1"/>
</dbReference>
<evidence type="ECO:0000256" key="3">
    <source>
        <dbReference type="ARBA" id="ARBA00022553"/>
    </source>
</evidence>